<evidence type="ECO:0000313" key="2">
    <source>
        <dbReference type="EMBL" id="GHD58265.1"/>
    </source>
</evidence>
<dbReference type="InterPro" id="IPR001478">
    <property type="entry name" value="PDZ"/>
</dbReference>
<dbReference type="Gene3D" id="2.60.40.3650">
    <property type="match status" value="1"/>
</dbReference>
<dbReference type="PIRSF" id="PIRSF016493">
    <property type="entry name" value="Glycyl_aminpptds"/>
    <property type="match status" value="1"/>
</dbReference>
<dbReference type="InterPro" id="IPR027268">
    <property type="entry name" value="Peptidase_M4/M1_CTD_sf"/>
</dbReference>
<dbReference type="Pfam" id="PF17899">
    <property type="entry name" value="Peptidase_M61_N"/>
    <property type="match status" value="1"/>
</dbReference>
<protein>
    <submittedName>
        <fullName evidence="2">Peptidase</fullName>
    </submittedName>
</protein>
<dbReference type="InterPro" id="IPR040756">
    <property type="entry name" value="Peptidase_M61_N"/>
</dbReference>
<keyword evidence="3" id="KW-1185">Reference proteome</keyword>
<dbReference type="Pfam" id="PF05299">
    <property type="entry name" value="Peptidase_M61"/>
    <property type="match status" value="1"/>
</dbReference>
<dbReference type="RefSeq" id="WP_189458860.1">
    <property type="nucleotide sequence ID" value="NZ_BMYO01000002.1"/>
</dbReference>
<dbReference type="SUPFAM" id="SSF55486">
    <property type="entry name" value="Metalloproteases ('zincins'), catalytic domain"/>
    <property type="match status" value="1"/>
</dbReference>
<sequence>MSALHYRIRPADLAGHYFDVTLTIAEPAADGQIVWLPVWIPGSYLIREFARNITGIAAYSGKQPVELRKLDKHRWQAAPVTGPLTIEYRVYAFDLSVRGAYLDEMRGFFNGTSVFLAVAGQESQRCEVDIAAPRGEAARQWRVATTLPAVKVKDSGFGRYRARNYDELIDHPVELGTFDQETFKACGVPHDVVIAGRHRTDFKRLKKDLKKICEAQIRLFGEPAPFERYLFMTMVTGDGYGGLEHRASTALITSRPDLPLAHETERKAGYIQYLGLCSHEYFHSWNVKRIKPAAYAPYPLDREAYTRLLWAFEGITSYYDDLMLLRAGILTPQQYLDLLAQTLTGVERTPGRRQQTLEEASLDAWVKYYRQDENSPNALVSYYTKGALAALCLDLTIRQRTGGVRSLDDVMRALWQRFGRDFDRQGLGVGETEWEAVASEVSGVDLKAFFDQVLRSTGELPVADLLDAFGVDVQQRPPLGGSDKGGWRSGTIVAGVSIGARIAADPAGIKLTQVFDDGPAREAGLAAGDVLIAFDGLRTSASNLDSALSGYPVGSKLVVHAFRRDELIERTLQLQAARSDTWGLRLRDETAGSLRFGWLAV</sequence>
<dbReference type="SMART" id="SM00228">
    <property type="entry name" value="PDZ"/>
    <property type="match status" value="1"/>
</dbReference>
<evidence type="ECO:0000313" key="3">
    <source>
        <dbReference type="Proteomes" id="UP000604737"/>
    </source>
</evidence>
<dbReference type="Gene3D" id="1.10.390.10">
    <property type="entry name" value="Neutral Protease Domain 2"/>
    <property type="match status" value="1"/>
</dbReference>
<dbReference type="PROSITE" id="PS50106">
    <property type="entry name" value="PDZ"/>
    <property type="match status" value="1"/>
</dbReference>
<dbReference type="Proteomes" id="UP000604737">
    <property type="component" value="Unassembled WGS sequence"/>
</dbReference>
<dbReference type="InterPro" id="IPR024191">
    <property type="entry name" value="Peptidase_M61"/>
</dbReference>
<dbReference type="InterPro" id="IPR007963">
    <property type="entry name" value="Peptidase_M61_catalytic"/>
</dbReference>
<dbReference type="Gene3D" id="2.30.42.10">
    <property type="match status" value="1"/>
</dbReference>
<dbReference type="InterPro" id="IPR036034">
    <property type="entry name" value="PDZ_sf"/>
</dbReference>
<evidence type="ECO:0000259" key="1">
    <source>
        <dbReference type="PROSITE" id="PS50106"/>
    </source>
</evidence>
<dbReference type="EMBL" id="BMYO01000002">
    <property type="protein sequence ID" value="GHD58265.1"/>
    <property type="molecule type" value="Genomic_DNA"/>
</dbReference>
<comment type="caution">
    <text evidence="2">The sequence shown here is derived from an EMBL/GenBank/DDBJ whole genome shotgun (WGS) entry which is preliminary data.</text>
</comment>
<reference evidence="3" key="1">
    <citation type="journal article" date="2019" name="Int. J. Syst. Evol. Microbiol.">
        <title>The Global Catalogue of Microorganisms (GCM) 10K type strain sequencing project: providing services to taxonomists for standard genome sequencing and annotation.</title>
        <authorList>
            <consortium name="The Broad Institute Genomics Platform"/>
            <consortium name="The Broad Institute Genome Sequencing Center for Infectious Disease"/>
            <person name="Wu L."/>
            <person name="Ma J."/>
        </authorList>
    </citation>
    <scope>NUCLEOTIDE SEQUENCE [LARGE SCALE GENOMIC DNA]</scope>
    <source>
        <strain evidence="3">KCTC 23701</strain>
    </source>
</reference>
<organism evidence="2 3">
    <name type="scientific">Jeongeupia chitinilytica</name>
    <dbReference type="NCBI Taxonomy" id="1041641"/>
    <lineage>
        <taxon>Bacteria</taxon>
        <taxon>Pseudomonadati</taxon>
        <taxon>Pseudomonadota</taxon>
        <taxon>Betaproteobacteria</taxon>
        <taxon>Neisseriales</taxon>
        <taxon>Chitinibacteraceae</taxon>
        <taxon>Jeongeupia</taxon>
    </lineage>
</organism>
<accession>A0ABQ3GY82</accession>
<gene>
    <name evidence="2" type="ORF">GCM10007350_07890</name>
</gene>
<dbReference type="SUPFAM" id="SSF50156">
    <property type="entry name" value="PDZ domain-like"/>
    <property type="match status" value="1"/>
</dbReference>
<feature type="domain" description="PDZ" evidence="1">
    <location>
        <begin position="495"/>
        <end position="547"/>
    </location>
</feature>
<proteinExistence type="predicted"/>
<name>A0ABQ3GY82_9NEIS</name>